<evidence type="ECO:0000256" key="1">
    <source>
        <dbReference type="ARBA" id="ARBA00004429"/>
    </source>
</evidence>
<organism evidence="12 13">
    <name type="scientific">Agromyces binzhouensis</name>
    <dbReference type="NCBI Taxonomy" id="1817495"/>
    <lineage>
        <taxon>Bacteria</taxon>
        <taxon>Bacillati</taxon>
        <taxon>Actinomycetota</taxon>
        <taxon>Actinomycetes</taxon>
        <taxon>Micrococcales</taxon>
        <taxon>Microbacteriaceae</taxon>
        <taxon>Agromyces</taxon>
    </lineage>
</organism>
<keyword evidence="3 11" id="KW-0050">Antiport</keyword>
<feature type="transmembrane region" description="Helical" evidence="11">
    <location>
        <begin position="229"/>
        <end position="247"/>
    </location>
</feature>
<dbReference type="NCBIfam" id="TIGR00773">
    <property type="entry name" value="NhaA"/>
    <property type="match status" value="1"/>
</dbReference>
<dbReference type="RefSeq" id="WP_129235524.1">
    <property type="nucleotide sequence ID" value="NZ_SDPL01000344.1"/>
</dbReference>
<keyword evidence="9 11" id="KW-0472">Membrane</keyword>
<feature type="transmembrane region" description="Helical" evidence="11">
    <location>
        <begin position="359"/>
        <end position="380"/>
    </location>
</feature>
<dbReference type="InterPro" id="IPR004670">
    <property type="entry name" value="NhaA"/>
</dbReference>
<feature type="transmembrane region" description="Helical" evidence="11">
    <location>
        <begin position="146"/>
        <end position="167"/>
    </location>
</feature>
<keyword evidence="13" id="KW-1185">Reference proteome</keyword>
<dbReference type="HAMAP" id="MF_01844">
    <property type="entry name" value="NhaA"/>
    <property type="match status" value="1"/>
</dbReference>
<comment type="caution">
    <text evidence="12">The sequence shown here is derived from an EMBL/GenBank/DDBJ whole genome shotgun (WGS) entry which is preliminary data.</text>
</comment>
<comment type="similarity">
    <text evidence="11">Belongs to the NhaA Na(+)/H(+) (TC 2.A.33) antiporter family.</text>
</comment>
<evidence type="ECO:0000256" key="2">
    <source>
        <dbReference type="ARBA" id="ARBA00022448"/>
    </source>
</evidence>
<sequence length="400" mass="42088">MNILRSERVSASLLLAAAVLGLILANSPIGHDLVEFKHAHLAIPFTGLDLSLGHWVSDGLLAVFFFIVAVELRRELVIGELNSFSKAALPAIAALGGVVAPALVFLAFAGAGPTADGWPIPTATDIAFALGVLAMFGRFIPTRVRVFLLALAVLDDLIAILIIAFFFTADADLAYLGFAAITVTLFGMMSRLLAPRSPYVLARRALWPVMVGLWTLAVLTWSFVYLSGVHATIAGVMLGLVMSRRPAGRAVHSLEPMSNAVILPLFAFSAALVAIPAVRPSELDPAFWGILVGLPVGKIVGITIIGGIATLFVHRRTGIKPLTWSDVAMVGALGGIGFTVSLLMNELAFREYPEVADQGVVAVLIGSGIAIAISAVFVSLKSRAYRRRGAAEGVGGPLAH</sequence>
<feature type="transmembrane region" description="Helical" evidence="11">
    <location>
        <begin position="205"/>
        <end position="223"/>
    </location>
</feature>
<comment type="function">
    <text evidence="11">Na(+)/H(+) antiporter that extrudes sodium in exchange for external protons.</text>
</comment>
<feature type="transmembrane region" description="Helical" evidence="11">
    <location>
        <begin position="173"/>
        <end position="193"/>
    </location>
</feature>
<keyword evidence="5 11" id="KW-0812">Transmembrane</keyword>
<dbReference type="PANTHER" id="PTHR30341:SF0">
    <property type="entry name" value="NA(+)_H(+) ANTIPORTER NHAA"/>
    <property type="match status" value="1"/>
</dbReference>
<comment type="subcellular location">
    <subcellularLocation>
        <location evidence="1">Cell inner membrane</location>
        <topology evidence="1">Multi-pass membrane protein</topology>
    </subcellularLocation>
    <subcellularLocation>
        <location evidence="11">Cell membrane</location>
        <topology evidence="11">Multi-pass membrane protein</topology>
    </subcellularLocation>
</comment>
<dbReference type="GO" id="GO:0015385">
    <property type="term" value="F:sodium:proton antiporter activity"/>
    <property type="evidence" value="ECO:0007669"/>
    <property type="project" value="UniProtKB-UniRule"/>
</dbReference>
<evidence type="ECO:0000256" key="5">
    <source>
        <dbReference type="ARBA" id="ARBA00022692"/>
    </source>
</evidence>
<dbReference type="PANTHER" id="PTHR30341">
    <property type="entry name" value="SODIUM ION/PROTON ANTIPORTER NHAA-RELATED"/>
    <property type="match status" value="1"/>
</dbReference>
<evidence type="ECO:0000256" key="11">
    <source>
        <dbReference type="HAMAP-Rule" id="MF_01844"/>
    </source>
</evidence>
<feature type="transmembrane region" description="Helical" evidence="11">
    <location>
        <begin position="259"/>
        <end position="278"/>
    </location>
</feature>
<dbReference type="InterPro" id="IPR023171">
    <property type="entry name" value="Na/H_antiporter_dom_sf"/>
</dbReference>
<evidence type="ECO:0000256" key="8">
    <source>
        <dbReference type="ARBA" id="ARBA00023065"/>
    </source>
</evidence>
<accession>A0A4Q2JC62</accession>
<gene>
    <name evidence="11 12" type="primary">nhaA</name>
    <name evidence="12" type="ORF">ESO86_13835</name>
</gene>
<dbReference type="Pfam" id="PF06965">
    <property type="entry name" value="Na_H_antiport_1"/>
    <property type="match status" value="1"/>
</dbReference>
<evidence type="ECO:0000256" key="6">
    <source>
        <dbReference type="ARBA" id="ARBA00022989"/>
    </source>
</evidence>
<evidence type="ECO:0000256" key="10">
    <source>
        <dbReference type="ARBA" id="ARBA00023201"/>
    </source>
</evidence>
<evidence type="ECO:0000256" key="3">
    <source>
        <dbReference type="ARBA" id="ARBA00022449"/>
    </source>
</evidence>
<evidence type="ECO:0000256" key="4">
    <source>
        <dbReference type="ARBA" id="ARBA00022475"/>
    </source>
</evidence>
<dbReference type="GO" id="GO:0005886">
    <property type="term" value="C:plasma membrane"/>
    <property type="evidence" value="ECO:0007669"/>
    <property type="project" value="UniProtKB-SubCell"/>
</dbReference>
<keyword evidence="2 11" id="KW-0813">Transport</keyword>
<protein>
    <recommendedName>
        <fullName evidence="11">Na(+)/H(+) antiporter NhaA</fullName>
    </recommendedName>
    <alternativeName>
        <fullName evidence="11">Sodium/proton antiporter NhaA</fullName>
    </alternativeName>
</protein>
<keyword evidence="10 11" id="KW-0739">Sodium transport</keyword>
<keyword evidence="4 11" id="KW-1003">Cell membrane</keyword>
<keyword evidence="7 11" id="KW-0915">Sodium</keyword>
<dbReference type="Gene3D" id="1.20.1530.10">
    <property type="entry name" value="Na+/H+ antiporter like domain"/>
    <property type="match status" value="1"/>
</dbReference>
<dbReference type="Proteomes" id="UP000292881">
    <property type="component" value="Unassembled WGS sequence"/>
</dbReference>
<feature type="transmembrane region" description="Helical" evidence="11">
    <location>
        <begin position="290"/>
        <end position="312"/>
    </location>
</feature>
<proteinExistence type="inferred from homology"/>
<reference evidence="12 13" key="1">
    <citation type="submission" date="2019-01" db="EMBL/GenBank/DDBJ databases">
        <authorList>
            <person name="Li J."/>
        </authorList>
    </citation>
    <scope>NUCLEOTIDE SEQUENCE [LARGE SCALE GENOMIC DNA]</scope>
    <source>
        <strain evidence="12 13">CGMCC 4.7180</strain>
    </source>
</reference>
<evidence type="ECO:0000256" key="9">
    <source>
        <dbReference type="ARBA" id="ARBA00023136"/>
    </source>
</evidence>
<feature type="transmembrane region" description="Helical" evidence="11">
    <location>
        <begin position="118"/>
        <end position="139"/>
    </location>
</feature>
<feature type="transmembrane region" description="Helical" evidence="11">
    <location>
        <begin position="324"/>
        <end position="344"/>
    </location>
</feature>
<dbReference type="EMBL" id="SDPL01000344">
    <property type="protein sequence ID" value="RXZ45241.1"/>
    <property type="molecule type" value="Genomic_DNA"/>
</dbReference>
<feature type="transmembrane region" description="Helical" evidence="11">
    <location>
        <begin position="91"/>
        <end position="112"/>
    </location>
</feature>
<keyword evidence="8 11" id="KW-0406">Ion transport</keyword>
<feature type="transmembrane region" description="Helical" evidence="11">
    <location>
        <begin position="52"/>
        <end position="70"/>
    </location>
</feature>
<evidence type="ECO:0000313" key="12">
    <source>
        <dbReference type="EMBL" id="RXZ45241.1"/>
    </source>
</evidence>
<dbReference type="GO" id="GO:0006885">
    <property type="term" value="P:regulation of pH"/>
    <property type="evidence" value="ECO:0007669"/>
    <property type="project" value="UniProtKB-UniRule"/>
</dbReference>
<evidence type="ECO:0000256" key="7">
    <source>
        <dbReference type="ARBA" id="ARBA00023053"/>
    </source>
</evidence>
<dbReference type="OrthoDB" id="9808135at2"/>
<comment type="catalytic activity">
    <reaction evidence="11">
        <text>Na(+)(in) + 2 H(+)(out) = Na(+)(out) + 2 H(+)(in)</text>
        <dbReference type="Rhea" id="RHEA:29251"/>
        <dbReference type="ChEBI" id="CHEBI:15378"/>
        <dbReference type="ChEBI" id="CHEBI:29101"/>
    </reaction>
</comment>
<evidence type="ECO:0000313" key="13">
    <source>
        <dbReference type="Proteomes" id="UP000292881"/>
    </source>
</evidence>
<dbReference type="AlphaFoldDB" id="A0A4Q2JC62"/>
<keyword evidence="6 11" id="KW-1133">Transmembrane helix</keyword>
<name>A0A4Q2JC62_9MICO</name>